<proteinExistence type="predicted"/>
<dbReference type="AlphaFoldDB" id="M2PNF4"/>
<dbReference type="STRING" id="914234.M2PNF4"/>
<name>M2PNF4_CERS8</name>
<organism evidence="2 3">
    <name type="scientific">Ceriporiopsis subvermispora (strain B)</name>
    <name type="common">White-rot fungus</name>
    <name type="synonym">Gelatoporia subvermispora</name>
    <dbReference type="NCBI Taxonomy" id="914234"/>
    <lineage>
        <taxon>Eukaryota</taxon>
        <taxon>Fungi</taxon>
        <taxon>Dikarya</taxon>
        <taxon>Basidiomycota</taxon>
        <taxon>Agaricomycotina</taxon>
        <taxon>Agaricomycetes</taxon>
        <taxon>Polyporales</taxon>
        <taxon>Gelatoporiaceae</taxon>
        <taxon>Gelatoporia</taxon>
    </lineage>
</organism>
<dbReference type="OrthoDB" id="6105938at2759"/>
<accession>M2PNF4</accession>
<evidence type="ECO:0000313" key="3">
    <source>
        <dbReference type="Proteomes" id="UP000016930"/>
    </source>
</evidence>
<keyword evidence="3" id="KW-1185">Reference proteome</keyword>
<feature type="coiled-coil region" evidence="1">
    <location>
        <begin position="110"/>
        <end position="151"/>
    </location>
</feature>
<keyword evidence="1" id="KW-0175">Coiled coil</keyword>
<dbReference type="Proteomes" id="UP000016930">
    <property type="component" value="Unassembled WGS sequence"/>
</dbReference>
<evidence type="ECO:0000313" key="2">
    <source>
        <dbReference type="EMBL" id="EMD37944.1"/>
    </source>
</evidence>
<sequence>MADALGRAAVADCEDLVERGCEGSERAGIVLSRVDNFLKALPDDGRLPRLQEMLQSLNELLAQIRSGLPNAHRLRKLEVDYERRRGDMRGLRSQLKDVIRERDQDRKGFKEEQRLQREAWAREKAALRSRLEMLTRELGAERANAQEVELAKNTTDAEKRQWMLSATRYKKKYYALKAQISARNRFKASGGESDDSLEVVS</sequence>
<evidence type="ECO:0000256" key="1">
    <source>
        <dbReference type="SAM" id="Coils"/>
    </source>
</evidence>
<reference evidence="2 3" key="1">
    <citation type="journal article" date="2012" name="Proc. Natl. Acad. Sci. U.S.A.">
        <title>Comparative genomics of Ceriporiopsis subvermispora and Phanerochaete chrysosporium provide insight into selective ligninolysis.</title>
        <authorList>
            <person name="Fernandez-Fueyo E."/>
            <person name="Ruiz-Duenas F.J."/>
            <person name="Ferreira P."/>
            <person name="Floudas D."/>
            <person name="Hibbett D.S."/>
            <person name="Canessa P."/>
            <person name="Larrondo L.F."/>
            <person name="James T.Y."/>
            <person name="Seelenfreund D."/>
            <person name="Lobos S."/>
            <person name="Polanco R."/>
            <person name="Tello M."/>
            <person name="Honda Y."/>
            <person name="Watanabe T."/>
            <person name="Watanabe T."/>
            <person name="Ryu J.S."/>
            <person name="Kubicek C.P."/>
            <person name="Schmoll M."/>
            <person name="Gaskell J."/>
            <person name="Hammel K.E."/>
            <person name="St John F.J."/>
            <person name="Vanden Wymelenberg A."/>
            <person name="Sabat G."/>
            <person name="Splinter BonDurant S."/>
            <person name="Syed K."/>
            <person name="Yadav J.S."/>
            <person name="Doddapaneni H."/>
            <person name="Subramanian V."/>
            <person name="Lavin J.L."/>
            <person name="Oguiza J.A."/>
            <person name="Perez G."/>
            <person name="Pisabarro A.G."/>
            <person name="Ramirez L."/>
            <person name="Santoyo F."/>
            <person name="Master E."/>
            <person name="Coutinho P.M."/>
            <person name="Henrissat B."/>
            <person name="Lombard V."/>
            <person name="Magnuson J.K."/>
            <person name="Kuees U."/>
            <person name="Hori C."/>
            <person name="Igarashi K."/>
            <person name="Samejima M."/>
            <person name="Held B.W."/>
            <person name="Barry K.W."/>
            <person name="LaButti K.M."/>
            <person name="Lapidus A."/>
            <person name="Lindquist E.A."/>
            <person name="Lucas S.M."/>
            <person name="Riley R."/>
            <person name="Salamov A.A."/>
            <person name="Hoffmeister D."/>
            <person name="Schwenk D."/>
            <person name="Hadar Y."/>
            <person name="Yarden O."/>
            <person name="de Vries R.P."/>
            <person name="Wiebenga A."/>
            <person name="Stenlid J."/>
            <person name="Eastwood D."/>
            <person name="Grigoriev I.V."/>
            <person name="Berka R.M."/>
            <person name="Blanchette R.A."/>
            <person name="Kersten P."/>
            <person name="Martinez A.T."/>
            <person name="Vicuna R."/>
            <person name="Cullen D."/>
        </authorList>
    </citation>
    <scope>NUCLEOTIDE SEQUENCE [LARGE SCALE GENOMIC DNA]</scope>
    <source>
        <strain evidence="2 3">B</strain>
    </source>
</reference>
<gene>
    <name evidence="2" type="ORF">CERSUDRAFT_93473</name>
</gene>
<protein>
    <submittedName>
        <fullName evidence="2">Uncharacterized protein</fullName>
    </submittedName>
</protein>
<dbReference type="EMBL" id="KB445795">
    <property type="protein sequence ID" value="EMD37944.1"/>
    <property type="molecule type" value="Genomic_DNA"/>
</dbReference>
<dbReference type="HOGENOM" id="CLU_1360266_0_0_1"/>